<reference evidence="2" key="1">
    <citation type="journal article" date="2019" name="Environ. Microbiol.">
        <title>Fungal ecological strategies reflected in gene transcription - a case study of two litter decomposers.</title>
        <authorList>
            <person name="Barbi F."/>
            <person name="Kohler A."/>
            <person name="Barry K."/>
            <person name="Baskaran P."/>
            <person name="Daum C."/>
            <person name="Fauchery L."/>
            <person name="Ihrmark K."/>
            <person name="Kuo A."/>
            <person name="LaButti K."/>
            <person name="Lipzen A."/>
            <person name="Morin E."/>
            <person name="Grigoriev I.V."/>
            <person name="Henrissat B."/>
            <person name="Lindahl B."/>
            <person name="Martin F."/>
        </authorList>
    </citation>
    <scope>NUCLEOTIDE SEQUENCE</scope>
    <source>
        <strain evidence="2">JB14</strain>
    </source>
</reference>
<evidence type="ECO:0000256" key="1">
    <source>
        <dbReference type="SAM" id="SignalP"/>
    </source>
</evidence>
<dbReference type="InterPro" id="IPR036673">
    <property type="entry name" value="Cyanovirin-N_sf"/>
</dbReference>
<feature type="chain" id="PRO_5025570006" description="Cyanovirin-N domain-containing protein" evidence="1">
    <location>
        <begin position="24"/>
        <end position="130"/>
    </location>
</feature>
<dbReference type="SUPFAM" id="SSF51322">
    <property type="entry name" value="Cyanovirin-N"/>
    <property type="match status" value="1"/>
</dbReference>
<gene>
    <name evidence="2" type="ORF">BT96DRAFT_1002248</name>
</gene>
<evidence type="ECO:0008006" key="4">
    <source>
        <dbReference type="Google" id="ProtNLM"/>
    </source>
</evidence>
<accession>A0A6A4GXK8</accession>
<keyword evidence="3" id="KW-1185">Reference proteome</keyword>
<name>A0A6A4GXK8_9AGAR</name>
<keyword evidence="1" id="KW-0732">Signal</keyword>
<evidence type="ECO:0000313" key="3">
    <source>
        <dbReference type="Proteomes" id="UP000799118"/>
    </source>
</evidence>
<organism evidence="2 3">
    <name type="scientific">Gymnopus androsaceus JB14</name>
    <dbReference type="NCBI Taxonomy" id="1447944"/>
    <lineage>
        <taxon>Eukaryota</taxon>
        <taxon>Fungi</taxon>
        <taxon>Dikarya</taxon>
        <taxon>Basidiomycota</taxon>
        <taxon>Agaricomycotina</taxon>
        <taxon>Agaricomycetes</taxon>
        <taxon>Agaricomycetidae</taxon>
        <taxon>Agaricales</taxon>
        <taxon>Marasmiineae</taxon>
        <taxon>Omphalotaceae</taxon>
        <taxon>Gymnopus</taxon>
    </lineage>
</organism>
<dbReference type="Proteomes" id="UP000799118">
    <property type="component" value="Unassembled WGS sequence"/>
</dbReference>
<protein>
    <recommendedName>
        <fullName evidence="4">Cyanovirin-N domain-containing protein</fullName>
    </recommendedName>
</protein>
<dbReference type="AlphaFoldDB" id="A0A6A4GXK8"/>
<feature type="signal peptide" evidence="1">
    <location>
        <begin position="1"/>
        <end position="23"/>
    </location>
</feature>
<dbReference type="EMBL" id="ML769656">
    <property type="protein sequence ID" value="KAE9390501.1"/>
    <property type="molecule type" value="Genomic_DNA"/>
</dbReference>
<evidence type="ECO:0000313" key="2">
    <source>
        <dbReference type="EMBL" id="KAE9390501.1"/>
    </source>
</evidence>
<sequence length="130" mass="14192">MNSLIRTLLLAAFLALTSVSVDAMSNAELLARGLPLNPPHRRSCVVHLLPPPQSTIYPTSNGGYASTCKDITLTGLNSHVISADCQKFNGNYISGRTININGVFLQRWRSLDLFKLVTVELPTRNAKTVL</sequence>
<proteinExistence type="predicted"/>